<sequence>MSTSILSNFLRSLLLSIILSFVAPMLLVGALILSASLIGYIPGLQGMASAIANQILQFLATFGSDSSFHGLLVISLTCSLVGGLFDTYAFYRYQNLRGE</sequence>
<accession>A0A6N8FUV4</accession>
<keyword evidence="1" id="KW-0812">Transmembrane</keyword>
<dbReference type="OrthoDB" id="488264at2"/>
<protein>
    <submittedName>
        <fullName evidence="2">Uncharacterized protein</fullName>
    </submittedName>
</protein>
<dbReference type="AlphaFoldDB" id="A0A6N8FUV4"/>
<proteinExistence type="predicted"/>
<evidence type="ECO:0000313" key="2">
    <source>
        <dbReference type="EMBL" id="MUL36900.1"/>
    </source>
</evidence>
<evidence type="ECO:0000256" key="1">
    <source>
        <dbReference type="SAM" id="Phobius"/>
    </source>
</evidence>
<dbReference type="Proteomes" id="UP000441797">
    <property type="component" value="Unassembled WGS sequence"/>
</dbReference>
<keyword evidence="3" id="KW-1185">Reference proteome</keyword>
<comment type="caution">
    <text evidence="2">The sequence shown here is derived from an EMBL/GenBank/DDBJ whole genome shotgun (WGS) entry which is preliminary data.</text>
</comment>
<feature type="transmembrane region" description="Helical" evidence="1">
    <location>
        <begin position="12"/>
        <end position="41"/>
    </location>
</feature>
<feature type="transmembrane region" description="Helical" evidence="1">
    <location>
        <begin position="68"/>
        <end position="91"/>
    </location>
</feature>
<dbReference type="RefSeq" id="WP_105218640.1">
    <property type="nucleotide sequence ID" value="NZ_CAWNSU010000128.1"/>
</dbReference>
<gene>
    <name evidence="2" type="ORF">BWI75_11215</name>
</gene>
<organism evidence="2 3">
    <name type="scientific">Gloeocapsopsis dulcis AAB1 = 1H9</name>
    <dbReference type="NCBI Taxonomy" id="1433147"/>
    <lineage>
        <taxon>Bacteria</taxon>
        <taxon>Bacillati</taxon>
        <taxon>Cyanobacteriota</taxon>
        <taxon>Cyanophyceae</taxon>
        <taxon>Oscillatoriophycideae</taxon>
        <taxon>Chroococcales</taxon>
        <taxon>Chroococcaceae</taxon>
        <taxon>Gloeocapsopsis</taxon>
        <taxon>Gloeocapsopsis dulcis</taxon>
    </lineage>
</organism>
<name>A0A6N8FUV4_9CHRO</name>
<reference evidence="2 3" key="1">
    <citation type="journal article" date="2019" name="Front. Microbiol.">
        <title>Genomic Features for Desiccation Tolerance and Sugar Biosynthesis in the Extremophile Gloeocapsopsis sp. UTEX B3054.</title>
        <authorList>
            <person name="Urrejola C."/>
            <person name="Alcorta J."/>
            <person name="Salas L."/>
            <person name="Vasquez M."/>
            <person name="Polz M.F."/>
            <person name="Vicuna R."/>
            <person name="Diez B."/>
        </authorList>
    </citation>
    <scope>NUCLEOTIDE SEQUENCE [LARGE SCALE GENOMIC DNA]</scope>
    <source>
        <strain evidence="2 3">1H9</strain>
    </source>
</reference>
<evidence type="ECO:0000313" key="3">
    <source>
        <dbReference type="Proteomes" id="UP000441797"/>
    </source>
</evidence>
<dbReference type="EMBL" id="NAPY01000015">
    <property type="protein sequence ID" value="MUL36900.1"/>
    <property type="molecule type" value="Genomic_DNA"/>
</dbReference>
<keyword evidence="1" id="KW-1133">Transmembrane helix</keyword>
<keyword evidence="1" id="KW-0472">Membrane</keyword>